<dbReference type="InterPro" id="IPR029058">
    <property type="entry name" value="AB_hydrolase_fold"/>
</dbReference>
<proteinExistence type="inferred from homology"/>
<feature type="domain" description="Carboxylesterase type B" evidence="4">
    <location>
        <begin position="2"/>
        <end position="418"/>
    </location>
</feature>
<evidence type="ECO:0000256" key="1">
    <source>
        <dbReference type="ARBA" id="ARBA00005964"/>
    </source>
</evidence>
<dbReference type="InterPro" id="IPR019826">
    <property type="entry name" value="Carboxylesterase_B_AS"/>
</dbReference>
<name>W9GHE7_9MICO</name>
<dbReference type="EC" id="3.1.1.-" evidence="3"/>
<dbReference type="RefSeq" id="WP_051518766.1">
    <property type="nucleotide sequence ID" value="NZ_AWQS01000218.1"/>
</dbReference>
<dbReference type="Gene3D" id="3.40.50.1820">
    <property type="entry name" value="alpha/beta hydrolase"/>
    <property type="match status" value="1"/>
</dbReference>
<evidence type="ECO:0000313" key="6">
    <source>
        <dbReference type="Proteomes" id="UP000019494"/>
    </source>
</evidence>
<dbReference type="EMBL" id="AWQS01000218">
    <property type="protein sequence ID" value="EWT04587.1"/>
    <property type="molecule type" value="Genomic_DNA"/>
</dbReference>
<dbReference type="GO" id="GO:0016787">
    <property type="term" value="F:hydrolase activity"/>
    <property type="evidence" value="ECO:0007669"/>
    <property type="project" value="UniProtKB-KW"/>
</dbReference>
<comment type="caution">
    <text evidence="5">The sequence shown here is derived from an EMBL/GenBank/DDBJ whole genome shotgun (WGS) entry which is preliminary data.</text>
</comment>
<dbReference type="Proteomes" id="UP000019494">
    <property type="component" value="Unassembled WGS sequence"/>
</dbReference>
<evidence type="ECO:0000256" key="3">
    <source>
        <dbReference type="RuleBase" id="RU361235"/>
    </source>
</evidence>
<evidence type="ECO:0000256" key="2">
    <source>
        <dbReference type="ARBA" id="ARBA00022801"/>
    </source>
</evidence>
<dbReference type="PANTHER" id="PTHR11559">
    <property type="entry name" value="CARBOXYLESTERASE"/>
    <property type="match status" value="1"/>
</dbReference>
<accession>W9GHE7</accession>
<evidence type="ECO:0000259" key="4">
    <source>
        <dbReference type="Pfam" id="PF00135"/>
    </source>
</evidence>
<gene>
    <name evidence="5" type="ORF">N864_11140</name>
</gene>
<keyword evidence="6" id="KW-1185">Reference proteome</keyword>
<dbReference type="Pfam" id="PF00135">
    <property type="entry name" value="COesterase"/>
    <property type="match status" value="1"/>
</dbReference>
<evidence type="ECO:0000313" key="5">
    <source>
        <dbReference type="EMBL" id="EWT04587.1"/>
    </source>
</evidence>
<dbReference type="PROSITE" id="PS00122">
    <property type="entry name" value="CARBOXYLESTERASE_B_1"/>
    <property type="match status" value="1"/>
</dbReference>
<dbReference type="ESTHER" id="9mico-w9ghe7">
    <property type="family name" value="Carb_B_Bacteria"/>
</dbReference>
<dbReference type="InterPro" id="IPR050309">
    <property type="entry name" value="Type-B_Carboxylest/Lipase"/>
</dbReference>
<feature type="non-terminal residue" evidence="5">
    <location>
        <position position="450"/>
    </location>
</feature>
<protein>
    <recommendedName>
        <fullName evidence="3">Carboxylic ester hydrolase</fullName>
        <ecNumber evidence="3">3.1.1.-</ecNumber>
    </recommendedName>
</protein>
<dbReference type="AlphaFoldDB" id="W9GHE7"/>
<organism evidence="5 6">
    <name type="scientific">Intrasporangium chromatireducens Q5-1</name>
    <dbReference type="NCBI Taxonomy" id="584657"/>
    <lineage>
        <taxon>Bacteria</taxon>
        <taxon>Bacillati</taxon>
        <taxon>Actinomycetota</taxon>
        <taxon>Actinomycetes</taxon>
        <taxon>Micrococcales</taxon>
        <taxon>Intrasporangiaceae</taxon>
        <taxon>Intrasporangium</taxon>
    </lineage>
</organism>
<dbReference type="InterPro" id="IPR002018">
    <property type="entry name" value="CarbesteraseB"/>
</dbReference>
<sequence>MEVTTTTGRVRGIWRGTSAAFLGIPFAEPPVGPLRFAAPVPHRPWVGVRDATRYGATPQRGGDGGVTLIPEPSYPGESTLNVNVFTPAPGGAPELPVLVYIHGGGFLTGSPSSPWYDGAGFNRDGVVTVSVSYRLGFEGFGWVEDGTQNRGVLDWLLALEWVQENIAAFGGDPGRVTLTGQSAGGGAVLTLLGMPRAQHLFARAYSMSGVYADIPADAARATARAVAQEAGVDPTVAGFSSLSEDALRAAQDAAPSRGARSGAIATLRSMLDEGLSFGPVVDGELITRPTPESYALGIGGDKPLLVSTAEDEFTFIFTAARSKLRFIPPALLLSQIGVRPQVRRAWLAANPGPRREGTAAVVGRYVTDRVFRSLALRVAKERARSASAPTWLSLFTWRSPTHGLALHCIDVPLVFDNLDAERVPQMLGDEPPRELGHELHCDVVKFLRTG</sequence>
<comment type="similarity">
    <text evidence="1 3">Belongs to the type-B carboxylesterase/lipase family.</text>
</comment>
<dbReference type="SUPFAM" id="SSF53474">
    <property type="entry name" value="alpha/beta-Hydrolases"/>
    <property type="match status" value="1"/>
</dbReference>
<keyword evidence="2 3" id="KW-0378">Hydrolase</keyword>
<reference evidence="6" key="1">
    <citation type="submission" date="2013-08" db="EMBL/GenBank/DDBJ databases">
        <title>Intrasporangium oryzae NRRL B-24470.</title>
        <authorList>
            <person name="Liu H."/>
            <person name="Wang G."/>
        </authorList>
    </citation>
    <scope>NUCLEOTIDE SEQUENCE [LARGE SCALE GENOMIC DNA]</scope>
    <source>
        <strain evidence="6">Q5-1</strain>
    </source>
</reference>